<dbReference type="AlphaFoldDB" id="A0A2Z7C1B0"/>
<evidence type="ECO:0000256" key="1">
    <source>
        <dbReference type="SAM" id="Coils"/>
    </source>
</evidence>
<keyword evidence="4" id="KW-1185">Reference proteome</keyword>
<organism evidence="3 4">
    <name type="scientific">Dorcoceras hygrometricum</name>
    <dbReference type="NCBI Taxonomy" id="472368"/>
    <lineage>
        <taxon>Eukaryota</taxon>
        <taxon>Viridiplantae</taxon>
        <taxon>Streptophyta</taxon>
        <taxon>Embryophyta</taxon>
        <taxon>Tracheophyta</taxon>
        <taxon>Spermatophyta</taxon>
        <taxon>Magnoliopsida</taxon>
        <taxon>eudicotyledons</taxon>
        <taxon>Gunneridae</taxon>
        <taxon>Pentapetalae</taxon>
        <taxon>asterids</taxon>
        <taxon>lamiids</taxon>
        <taxon>Lamiales</taxon>
        <taxon>Gesneriaceae</taxon>
        <taxon>Didymocarpoideae</taxon>
        <taxon>Trichosporeae</taxon>
        <taxon>Loxocarpinae</taxon>
        <taxon>Dorcoceras</taxon>
    </lineage>
</organism>
<accession>A0A2Z7C1B0</accession>
<dbReference type="EMBL" id="KV001979">
    <property type="protein sequence ID" value="KZV38307.1"/>
    <property type="molecule type" value="Genomic_DNA"/>
</dbReference>
<evidence type="ECO:0000256" key="2">
    <source>
        <dbReference type="SAM" id="MobiDB-lite"/>
    </source>
</evidence>
<evidence type="ECO:0000313" key="3">
    <source>
        <dbReference type="EMBL" id="KZV38307.1"/>
    </source>
</evidence>
<name>A0A2Z7C1B0_9LAMI</name>
<gene>
    <name evidence="3" type="ORF">F511_22664</name>
</gene>
<feature type="region of interest" description="Disordered" evidence="2">
    <location>
        <begin position="277"/>
        <end position="306"/>
    </location>
</feature>
<dbReference type="Proteomes" id="UP000250235">
    <property type="component" value="Unassembled WGS sequence"/>
</dbReference>
<keyword evidence="1" id="KW-0175">Coiled coil</keyword>
<protein>
    <submittedName>
        <fullName evidence="3">Uncharacterized protein</fullName>
    </submittedName>
</protein>
<reference evidence="3 4" key="1">
    <citation type="journal article" date="2015" name="Proc. Natl. Acad. Sci. U.S.A.">
        <title>The resurrection genome of Boea hygrometrica: A blueprint for survival of dehydration.</title>
        <authorList>
            <person name="Xiao L."/>
            <person name="Yang G."/>
            <person name="Zhang L."/>
            <person name="Yang X."/>
            <person name="Zhao S."/>
            <person name="Ji Z."/>
            <person name="Zhou Q."/>
            <person name="Hu M."/>
            <person name="Wang Y."/>
            <person name="Chen M."/>
            <person name="Xu Y."/>
            <person name="Jin H."/>
            <person name="Xiao X."/>
            <person name="Hu G."/>
            <person name="Bao F."/>
            <person name="Hu Y."/>
            <person name="Wan P."/>
            <person name="Li L."/>
            <person name="Deng X."/>
            <person name="Kuang T."/>
            <person name="Xiang C."/>
            <person name="Zhu J.K."/>
            <person name="Oliver M.J."/>
            <person name="He Y."/>
        </authorList>
    </citation>
    <scope>NUCLEOTIDE SEQUENCE [LARGE SCALE GENOMIC DNA]</scope>
    <source>
        <strain evidence="4">cv. XS01</strain>
    </source>
</reference>
<feature type="region of interest" description="Disordered" evidence="2">
    <location>
        <begin position="82"/>
        <end position="149"/>
    </location>
</feature>
<sequence length="306" mass="33913">MHGKSFNAPELIKEDLLCFYKFSRKGVEFAGDLGIIVSCLSHAFIFSPAHVFPELTLALFFLSFYADERMGKAEMLKAMQEAARASGEAGPPKKTTKKRKVPSSTEEEVQAERRKKSVSTSGTRPEETQERSRVPTPPTAAPEETPAPTQAIPSAEASYICNMAPEPDLPVLVKADDAEVIAHLSAHIAPEARVAEKEAMRAELEEVKARSEQEAERLKGEAREEFLKSPEFDVLLGKRAFSYFKDGFWGCLAQFRANGYSEEEHPASFLDLQQALVKLGDEEEEEEGEQEEEDVGDDAEDKTPPS</sequence>
<proteinExistence type="predicted"/>
<evidence type="ECO:0000313" key="4">
    <source>
        <dbReference type="Proteomes" id="UP000250235"/>
    </source>
</evidence>
<feature type="compositionally biased region" description="Basic and acidic residues" evidence="2">
    <location>
        <begin position="124"/>
        <end position="133"/>
    </location>
</feature>
<feature type="compositionally biased region" description="Acidic residues" evidence="2">
    <location>
        <begin position="281"/>
        <end position="300"/>
    </location>
</feature>
<feature type="coiled-coil region" evidence="1">
    <location>
        <begin position="192"/>
        <end position="224"/>
    </location>
</feature>